<feature type="transmembrane region" description="Helical" evidence="5">
    <location>
        <begin position="91"/>
        <end position="108"/>
    </location>
</feature>
<dbReference type="InterPro" id="IPR027359">
    <property type="entry name" value="Volt_channel_dom_sf"/>
</dbReference>
<dbReference type="Proteomes" id="UP000198928">
    <property type="component" value="Unassembled WGS sequence"/>
</dbReference>
<dbReference type="EMBL" id="FOSG01000009">
    <property type="protein sequence ID" value="SFK85235.1"/>
    <property type="molecule type" value="Genomic_DNA"/>
</dbReference>
<accession>A0A1I4CWH4</accession>
<proteinExistence type="predicted"/>
<keyword evidence="7" id="KW-1185">Reference proteome</keyword>
<evidence type="ECO:0000256" key="5">
    <source>
        <dbReference type="SAM" id="Phobius"/>
    </source>
</evidence>
<keyword evidence="6" id="KW-0406">Ion transport</keyword>
<dbReference type="RefSeq" id="WP_093850162.1">
    <property type="nucleotide sequence ID" value="NZ_FOSG01000009.1"/>
</dbReference>
<dbReference type="SUPFAM" id="SSF81324">
    <property type="entry name" value="Voltage-gated potassium channels"/>
    <property type="match status" value="1"/>
</dbReference>
<gene>
    <name evidence="6" type="ORF">SAMN05192584_109160</name>
</gene>
<reference evidence="7" key="1">
    <citation type="submission" date="2016-10" db="EMBL/GenBank/DDBJ databases">
        <authorList>
            <person name="Varghese N."/>
            <person name="Submissions S."/>
        </authorList>
    </citation>
    <scope>NUCLEOTIDE SEQUENCE [LARGE SCALE GENOMIC DNA]</scope>
    <source>
        <strain evidence="7">PL19</strain>
    </source>
</reference>
<dbReference type="GO" id="GO:0034220">
    <property type="term" value="P:monoatomic ion transmembrane transport"/>
    <property type="evidence" value="ECO:0007669"/>
    <property type="project" value="UniProtKB-KW"/>
</dbReference>
<organism evidence="6 7">
    <name type="scientific">Streptomyces pini</name>
    <dbReference type="NCBI Taxonomy" id="1520580"/>
    <lineage>
        <taxon>Bacteria</taxon>
        <taxon>Bacillati</taxon>
        <taxon>Actinomycetota</taxon>
        <taxon>Actinomycetes</taxon>
        <taxon>Kitasatosporales</taxon>
        <taxon>Streptomycetaceae</taxon>
        <taxon>Streptomyces</taxon>
    </lineage>
</organism>
<sequence>MPALPVRPSRRPRSERERLAQELLDRATPVMSALGVLFLLLVLGERLARPGSALSSVMAVAGWLLWAVFAAEFLARLLIAPDTGAFWRRNWWQLLFLVLPFLRVLRLAHSVRMLRTGRVLSSVVRSSRSARRVLGGRIGWLASVSAITVLGSGELLYEFGSYRSLGEALHAAALATVTGEPLDRPGAFPKVLEIALAVYSVAVFATLAGSLGAYFLESRTAGDHRVEVGSGGGEDSWS</sequence>
<evidence type="ECO:0000256" key="1">
    <source>
        <dbReference type="ARBA" id="ARBA00004141"/>
    </source>
</evidence>
<evidence type="ECO:0000313" key="7">
    <source>
        <dbReference type="Proteomes" id="UP000198928"/>
    </source>
</evidence>
<keyword evidence="6" id="KW-0813">Transport</keyword>
<evidence type="ECO:0000256" key="3">
    <source>
        <dbReference type="ARBA" id="ARBA00022989"/>
    </source>
</evidence>
<feature type="transmembrane region" description="Helical" evidence="5">
    <location>
        <begin position="27"/>
        <end position="44"/>
    </location>
</feature>
<keyword evidence="2 5" id="KW-0812">Transmembrane</keyword>
<dbReference type="OrthoDB" id="3431667at2"/>
<feature type="transmembrane region" description="Helical" evidence="5">
    <location>
        <begin position="138"/>
        <end position="157"/>
    </location>
</feature>
<feature type="transmembrane region" description="Helical" evidence="5">
    <location>
        <begin position="194"/>
        <end position="216"/>
    </location>
</feature>
<keyword evidence="3 5" id="KW-1133">Transmembrane helix</keyword>
<keyword evidence="4 5" id="KW-0472">Membrane</keyword>
<evidence type="ECO:0000256" key="4">
    <source>
        <dbReference type="ARBA" id="ARBA00023136"/>
    </source>
</evidence>
<keyword evidence="6" id="KW-0407">Ion channel</keyword>
<protein>
    <submittedName>
        <fullName evidence="6">Voltage-gated potassium channel</fullName>
    </submittedName>
</protein>
<comment type="subcellular location">
    <subcellularLocation>
        <location evidence="1">Membrane</location>
        <topology evidence="1">Multi-pass membrane protein</topology>
    </subcellularLocation>
</comment>
<evidence type="ECO:0000256" key="2">
    <source>
        <dbReference type="ARBA" id="ARBA00022692"/>
    </source>
</evidence>
<dbReference type="Gene3D" id="1.20.120.350">
    <property type="entry name" value="Voltage-gated potassium channels. Chain C"/>
    <property type="match status" value="1"/>
</dbReference>
<dbReference type="GO" id="GO:0016020">
    <property type="term" value="C:membrane"/>
    <property type="evidence" value="ECO:0007669"/>
    <property type="project" value="UniProtKB-SubCell"/>
</dbReference>
<feature type="transmembrane region" description="Helical" evidence="5">
    <location>
        <begin position="56"/>
        <end position="79"/>
    </location>
</feature>
<name>A0A1I4CWH4_9ACTN</name>
<dbReference type="AlphaFoldDB" id="A0A1I4CWH4"/>
<evidence type="ECO:0000313" key="6">
    <source>
        <dbReference type="EMBL" id="SFK85235.1"/>
    </source>
</evidence>